<dbReference type="EMBL" id="LAZR01038214">
    <property type="protein sequence ID" value="KKL20142.1"/>
    <property type="molecule type" value="Genomic_DNA"/>
</dbReference>
<sequence>MGVKPSGAAFRQREVDKYDRCCDYGSCYDSTELVYEEPESDKRWEHTRKLP</sequence>
<feature type="non-terminal residue" evidence="1">
    <location>
        <position position="51"/>
    </location>
</feature>
<comment type="caution">
    <text evidence="1">The sequence shown here is derived from an EMBL/GenBank/DDBJ whole genome shotgun (WGS) entry which is preliminary data.</text>
</comment>
<gene>
    <name evidence="1" type="ORF">LCGC14_2458440</name>
</gene>
<name>A0A0F9C1N1_9ZZZZ</name>
<protein>
    <submittedName>
        <fullName evidence="1">Uncharacterized protein</fullName>
    </submittedName>
</protein>
<accession>A0A0F9C1N1</accession>
<organism evidence="1">
    <name type="scientific">marine sediment metagenome</name>
    <dbReference type="NCBI Taxonomy" id="412755"/>
    <lineage>
        <taxon>unclassified sequences</taxon>
        <taxon>metagenomes</taxon>
        <taxon>ecological metagenomes</taxon>
    </lineage>
</organism>
<evidence type="ECO:0000313" key="1">
    <source>
        <dbReference type="EMBL" id="KKL20142.1"/>
    </source>
</evidence>
<reference evidence="1" key="1">
    <citation type="journal article" date="2015" name="Nature">
        <title>Complex archaea that bridge the gap between prokaryotes and eukaryotes.</title>
        <authorList>
            <person name="Spang A."/>
            <person name="Saw J.H."/>
            <person name="Jorgensen S.L."/>
            <person name="Zaremba-Niedzwiedzka K."/>
            <person name="Martijn J."/>
            <person name="Lind A.E."/>
            <person name="van Eijk R."/>
            <person name="Schleper C."/>
            <person name="Guy L."/>
            <person name="Ettema T.J."/>
        </authorList>
    </citation>
    <scope>NUCLEOTIDE SEQUENCE</scope>
</reference>
<dbReference type="AlphaFoldDB" id="A0A0F9C1N1"/>
<proteinExistence type="predicted"/>